<feature type="modified residue" description="4-aspartylphosphate" evidence="1">
    <location>
        <position position="93"/>
    </location>
</feature>
<evidence type="ECO:0000256" key="1">
    <source>
        <dbReference type="PROSITE-ProRule" id="PRU00169"/>
    </source>
</evidence>
<accession>A0A364X047</accession>
<dbReference type="Proteomes" id="UP000250557">
    <property type="component" value="Chromosome"/>
</dbReference>
<dbReference type="SMART" id="SM00448">
    <property type="entry name" value="REC"/>
    <property type="match status" value="1"/>
</dbReference>
<dbReference type="InterPro" id="IPR001789">
    <property type="entry name" value="Sig_transdc_resp-reg_receiver"/>
</dbReference>
<evidence type="ECO:0000313" key="6">
    <source>
        <dbReference type="Proteomes" id="UP000251402"/>
    </source>
</evidence>
<feature type="domain" description="Response regulatory" evidence="2">
    <location>
        <begin position="42"/>
        <end position="153"/>
    </location>
</feature>
<sequence length="159" mass="18371">MTYGQIHPTGNDYSSNYGLSFNISLKNPIFTYKDFKVTYMIRCIGIDDEFSCNEILTEYCSRIPFVDLVATFTDPLLALPLIQDGKLDLIFLDFYMSPMNAPAFLPHVPSSVKVVITTSERLSRIKDYQLNVAEMINKPYSFEKFLALMTTFYKKQKKR</sequence>
<gene>
    <name evidence="4" type="ORF">DEO27_028065</name>
    <name evidence="3" type="ORF">DIU31_022710</name>
</gene>
<proteinExistence type="predicted"/>
<dbReference type="Proteomes" id="UP000251402">
    <property type="component" value="Chromosome"/>
</dbReference>
<evidence type="ECO:0000313" key="4">
    <source>
        <dbReference type="EMBL" id="QEM13707.1"/>
    </source>
</evidence>
<dbReference type="PROSITE" id="PS50110">
    <property type="entry name" value="RESPONSE_REGULATORY"/>
    <property type="match status" value="1"/>
</dbReference>
<dbReference type="Gene3D" id="3.40.50.2300">
    <property type="match status" value="1"/>
</dbReference>
<dbReference type="AlphaFoldDB" id="A0A364X047"/>
<evidence type="ECO:0000313" key="5">
    <source>
        <dbReference type="Proteomes" id="UP000250557"/>
    </source>
</evidence>
<reference evidence="4 5" key="1">
    <citation type="submission" date="2019-08" db="EMBL/GenBank/DDBJ databases">
        <title>Comparative genome analysis confer to the adaptation heavy metal polluted environment.</title>
        <authorList>
            <person name="Li Y."/>
        </authorList>
    </citation>
    <scope>NUCLEOTIDE SEQUENCE [LARGE SCALE GENOMIC DNA]</scope>
    <source>
        <strain evidence="4">P1</strain>
        <strain evidence="3 5">P2</strain>
    </source>
</reference>
<dbReference type="GO" id="GO:0000160">
    <property type="term" value="P:phosphorelay signal transduction system"/>
    <property type="evidence" value="ECO:0007669"/>
    <property type="project" value="InterPro"/>
</dbReference>
<keyword evidence="1" id="KW-0597">Phosphoprotein</keyword>
<dbReference type="EMBL" id="CP043450">
    <property type="protein sequence ID" value="QEM13707.1"/>
    <property type="molecule type" value="Genomic_DNA"/>
</dbReference>
<dbReference type="SUPFAM" id="SSF52172">
    <property type="entry name" value="CheY-like"/>
    <property type="match status" value="1"/>
</dbReference>
<dbReference type="EMBL" id="CP043451">
    <property type="protein sequence ID" value="QEM06190.1"/>
    <property type="molecule type" value="Genomic_DNA"/>
</dbReference>
<dbReference type="RefSeq" id="WP_112571072.1">
    <property type="nucleotide sequence ID" value="NZ_CP043450.1"/>
</dbReference>
<dbReference type="InterPro" id="IPR011006">
    <property type="entry name" value="CheY-like_superfamily"/>
</dbReference>
<keyword evidence="6" id="KW-1185">Reference proteome</keyword>
<organism evidence="4 6">
    <name type="scientific">Mucilaginibacter rubeus</name>
    <dbReference type="NCBI Taxonomy" id="2027860"/>
    <lineage>
        <taxon>Bacteria</taxon>
        <taxon>Pseudomonadati</taxon>
        <taxon>Bacteroidota</taxon>
        <taxon>Sphingobacteriia</taxon>
        <taxon>Sphingobacteriales</taxon>
        <taxon>Sphingobacteriaceae</taxon>
        <taxon>Mucilaginibacter</taxon>
    </lineage>
</organism>
<dbReference type="OrthoDB" id="796626at2"/>
<evidence type="ECO:0000313" key="3">
    <source>
        <dbReference type="EMBL" id="QEM06190.1"/>
    </source>
</evidence>
<dbReference type="KEGG" id="mrub:DEO27_028065"/>
<name>A0A364X047_9SPHI</name>
<evidence type="ECO:0000259" key="2">
    <source>
        <dbReference type="PROSITE" id="PS50110"/>
    </source>
</evidence>
<protein>
    <submittedName>
        <fullName evidence="4">Response regulator</fullName>
    </submittedName>
</protein>